<dbReference type="GO" id="GO:0008270">
    <property type="term" value="F:zinc ion binding"/>
    <property type="evidence" value="ECO:0007669"/>
    <property type="project" value="UniProtKB-KW"/>
</dbReference>
<dbReference type="OrthoDB" id="5953249at2759"/>
<sequence>MSNSRVSFGSSDFSCGLTLFSTSLPSPPLSPLRQLETFLGNQAESSVWNYCLGIQDLANAPALIDDTIVVAYDTEMWTGDSSRMLEIGLSTFSIRDMRSLINRGVYGKELMKVFRVGFFGHALQNDLRNLRDTLGFDVYGLGTVVKTVDTQHLARDYGVWPQYNNNSIGHERLVGMVGFAYRDAHTACNDIGMSINAGILMALRKPEDDGDVNSSATVQEVIDDVEKESQKYSHSHHGVEAFCLRCGQPGHFREDCNPRKVKVRCAHCVEAGRDRASYSHVSEFCISHAVQQSKERQQQARADKMEDWDSMY</sequence>
<gene>
    <name evidence="3" type="ORF">BDV95DRAFT_639039</name>
</gene>
<dbReference type="Pfam" id="PF21762">
    <property type="entry name" value="DEDDh_C"/>
    <property type="match status" value="1"/>
</dbReference>
<proteinExistence type="predicted"/>
<evidence type="ECO:0000259" key="2">
    <source>
        <dbReference type="PROSITE" id="PS50158"/>
    </source>
</evidence>
<dbReference type="InterPro" id="IPR040151">
    <property type="entry name" value="Gfd2/YDR514C-like"/>
</dbReference>
<dbReference type="PANTHER" id="PTHR28083">
    <property type="entry name" value="GOOD FOR FULL DBP5 ACTIVITY PROTEIN 2"/>
    <property type="match status" value="1"/>
</dbReference>
<dbReference type="Proteomes" id="UP000481861">
    <property type="component" value="Unassembled WGS sequence"/>
</dbReference>
<keyword evidence="1" id="KW-0479">Metal-binding</keyword>
<evidence type="ECO:0000313" key="4">
    <source>
        <dbReference type="Proteomes" id="UP000481861"/>
    </source>
</evidence>
<comment type="caution">
    <text evidence="3">The sequence shown here is derived from an EMBL/GenBank/DDBJ whole genome shotgun (WGS) entry which is preliminary data.</text>
</comment>
<dbReference type="GO" id="GO:0005634">
    <property type="term" value="C:nucleus"/>
    <property type="evidence" value="ECO:0007669"/>
    <property type="project" value="TreeGrafter"/>
</dbReference>
<dbReference type="AlphaFoldDB" id="A0A7C8M7Q1"/>
<keyword evidence="4" id="KW-1185">Reference proteome</keyword>
<dbReference type="PANTHER" id="PTHR28083:SF1">
    <property type="entry name" value="GOOD FOR FULL DBP5 ACTIVITY PROTEIN 2"/>
    <property type="match status" value="1"/>
</dbReference>
<dbReference type="SUPFAM" id="SSF57756">
    <property type="entry name" value="Retrovirus zinc finger-like domains"/>
    <property type="match status" value="1"/>
</dbReference>
<keyword evidence="1" id="KW-0863">Zinc-finger</keyword>
<accession>A0A7C8M7Q1</accession>
<evidence type="ECO:0000256" key="1">
    <source>
        <dbReference type="PROSITE-ProRule" id="PRU00047"/>
    </source>
</evidence>
<protein>
    <recommendedName>
        <fullName evidence="2">CCHC-type domain-containing protein</fullName>
    </recommendedName>
</protein>
<dbReference type="GO" id="GO:0003676">
    <property type="term" value="F:nucleic acid binding"/>
    <property type="evidence" value="ECO:0007669"/>
    <property type="project" value="InterPro"/>
</dbReference>
<dbReference type="InterPro" id="IPR048519">
    <property type="entry name" value="Gfd2/YDR514C-like_C"/>
</dbReference>
<dbReference type="EMBL" id="JAADJZ010000014">
    <property type="protein sequence ID" value="KAF2870041.1"/>
    <property type="molecule type" value="Genomic_DNA"/>
</dbReference>
<feature type="domain" description="CCHC-type" evidence="2">
    <location>
        <begin position="243"/>
        <end position="256"/>
    </location>
</feature>
<organism evidence="3 4">
    <name type="scientific">Massariosphaeria phaeospora</name>
    <dbReference type="NCBI Taxonomy" id="100035"/>
    <lineage>
        <taxon>Eukaryota</taxon>
        <taxon>Fungi</taxon>
        <taxon>Dikarya</taxon>
        <taxon>Ascomycota</taxon>
        <taxon>Pezizomycotina</taxon>
        <taxon>Dothideomycetes</taxon>
        <taxon>Pleosporomycetidae</taxon>
        <taxon>Pleosporales</taxon>
        <taxon>Pleosporales incertae sedis</taxon>
        <taxon>Massariosphaeria</taxon>
    </lineage>
</organism>
<evidence type="ECO:0000313" key="3">
    <source>
        <dbReference type="EMBL" id="KAF2870041.1"/>
    </source>
</evidence>
<name>A0A7C8M7Q1_9PLEO</name>
<dbReference type="PROSITE" id="PS50158">
    <property type="entry name" value="ZF_CCHC"/>
    <property type="match status" value="1"/>
</dbReference>
<keyword evidence="1" id="KW-0862">Zinc</keyword>
<reference evidence="3 4" key="1">
    <citation type="submission" date="2020-01" db="EMBL/GenBank/DDBJ databases">
        <authorList>
            <consortium name="DOE Joint Genome Institute"/>
            <person name="Haridas S."/>
            <person name="Albert R."/>
            <person name="Binder M."/>
            <person name="Bloem J."/>
            <person name="Labutti K."/>
            <person name="Salamov A."/>
            <person name="Andreopoulos B."/>
            <person name="Baker S.E."/>
            <person name="Barry K."/>
            <person name="Bills G."/>
            <person name="Bluhm B.H."/>
            <person name="Cannon C."/>
            <person name="Castanera R."/>
            <person name="Culley D.E."/>
            <person name="Daum C."/>
            <person name="Ezra D."/>
            <person name="Gonzalez J.B."/>
            <person name="Henrissat B."/>
            <person name="Kuo A."/>
            <person name="Liang C."/>
            <person name="Lipzen A."/>
            <person name="Lutzoni F."/>
            <person name="Magnuson J."/>
            <person name="Mondo S."/>
            <person name="Nolan M."/>
            <person name="Ohm R."/>
            <person name="Pangilinan J."/>
            <person name="Park H.-J.H."/>
            <person name="Ramirez L."/>
            <person name="Alfaro M."/>
            <person name="Sun H."/>
            <person name="Tritt A."/>
            <person name="Yoshinaga Y."/>
            <person name="Zwiers L.-H.L."/>
            <person name="Turgeon B.G."/>
            <person name="Goodwin S.B."/>
            <person name="Spatafora J.W."/>
            <person name="Crous P.W."/>
            <person name="Grigoriev I.V."/>
        </authorList>
    </citation>
    <scope>NUCLEOTIDE SEQUENCE [LARGE SCALE GENOMIC DNA]</scope>
    <source>
        <strain evidence="3 4">CBS 611.86</strain>
    </source>
</reference>
<dbReference type="InterPro" id="IPR001878">
    <property type="entry name" value="Znf_CCHC"/>
</dbReference>
<dbReference type="InterPro" id="IPR036875">
    <property type="entry name" value="Znf_CCHC_sf"/>
</dbReference>